<dbReference type="AlphaFoldDB" id="A0A6J4HYU8"/>
<proteinExistence type="predicted"/>
<sequence>MPSGPMMIRRRPVLLAGAGLALAGRRAAAQARAQRLDFEDAAAGAPPRGFAFALTGGGAPVRWVVLEDPSSPAGAKVLAETSKDRTNDRFPLAILESLEARDVAVSVRFKPVSGTVDQAAGIMVRLRDPRNYYIARANALEDNVRLYRVVDGRRIQFAGADLRVPRDRWQTLGLWIEGDRLAVALDGREFFTATDRTFAEAGRVGLWTKADSLTHFDALEVQALR</sequence>
<evidence type="ECO:0000313" key="1">
    <source>
        <dbReference type="EMBL" id="CAA9236577.1"/>
    </source>
</evidence>
<organism evidence="1">
    <name type="scientific">uncultured Acetobacteraceae bacterium</name>
    <dbReference type="NCBI Taxonomy" id="169975"/>
    <lineage>
        <taxon>Bacteria</taxon>
        <taxon>Pseudomonadati</taxon>
        <taxon>Pseudomonadota</taxon>
        <taxon>Alphaproteobacteria</taxon>
        <taxon>Acetobacterales</taxon>
        <taxon>Acetobacteraceae</taxon>
        <taxon>environmental samples</taxon>
    </lineage>
</organism>
<gene>
    <name evidence="1" type="ORF">AVDCRST_MAG04-1402</name>
</gene>
<accession>A0A6J4HYU8</accession>
<dbReference type="EMBL" id="CADCTL010000099">
    <property type="protein sequence ID" value="CAA9236577.1"/>
    <property type="molecule type" value="Genomic_DNA"/>
</dbReference>
<evidence type="ECO:0008006" key="2">
    <source>
        <dbReference type="Google" id="ProtNLM"/>
    </source>
</evidence>
<reference evidence="1" key="1">
    <citation type="submission" date="2020-02" db="EMBL/GenBank/DDBJ databases">
        <authorList>
            <person name="Meier V. D."/>
        </authorList>
    </citation>
    <scope>NUCLEOTIDE SEQUENCE</scope>
    <source>
        <strain evidence="1">AVDCRST_MAG04</strain>
    </source>
</reference>
<name>A0A6J4HYU8_9PROT</name>
<dbReference type="Gene3D" id="2.60.120.560">
    <property type="entry name" value="Exo-inulinase, domain 1"/>
    <property type="match status" value="1"/>
</dbReference>
<protein>
    <recommendedName>
        <fullName evidence="2">3-keto-disaccharide hydrolase domain-containing protein</fullName>
    </recommendedName>
</protein>